<name>A0A5S3VAD0_9GAMM</name>
<organism evidence="2 5">
    <name type="scientific">Pseudoalteromonas aurantia</name>
    <dbReference type="NCBI Taxonomy" id="43654"/>
    <lineage>
        <taxon>Bacteria</taxon>
        <taxon>Pseudomonadati</taxon>
        <taxon>Pseudomonadota</taxon>
        <taxon>Gammaproteobacteria</taxon>
        <taxon>Alteromonadales</taxon>
        <taxon>Pseudoalteromonadaceae</taxon>
        <taxon>Pseudoalteromonas</taxon>
    </lineage>
</organism>
<sequence>MKKLLLLGALVTSSSVFATNNLSLQFNSDECQVEFKNDVMITPDHLQITTAQQSKWTINDTGDVLRDGQLISLTSMQQDAMRDYADSLRVQLPKVANIALEGVKIAGVALNEVSNALELSSLDSIGTVLDQLHIEINETFYQDGAFVMGKQTFDQFGNNFDKQFEDRIESAVQGAMMESIGSILMAIGSEMTSSNGDMSSFEQRMEDMGQAIEEKVEKQARVIESQADQLCDQFETIAQTEQQLSQNIPEFSGYALFNTQLN</sequence>
<evidence type="ECO:0000313" key="2">
    <source>
        <dbReference type="EMBL" id="TMO68717.1"/>
    </source>
</evidence>
<dbReference type="EMBL" id="PNBW01000005">
    <property type="protein sequence ID" value="TMO78958.1"/>
    <property type="molecule type" value="Genomic_DNA"/>
</dbReference>
<evidence type="ECO:0008006" key="6">
    <source>
        <dbReference type="Google" id="ProtNLM"/>
    </source>
</evidence>
<protein>
    <recommendedName>
        <fullName evidence="6">DUF2884 domain-containing protein</fullName>
    </recommendedName>
</protein>
<feature type="signal peptide" evidence="1">
    <location>
        <begin position="1"/>
        <end position="18"/>
    </location>
</feature>
<dbReference type="Pfam" id="PF11101">
    <property type="entry name" value="DUF2884"/>
    <property type="match status" value="1"/>
</dbReference>
<reference evidence="4 5" key="2">
    <citation type="submission" date="2019-06" db="EMBL/GenBank/DDBJ databases">
        <title>Co-occurence of chitin degradation, pigmentation and bioactivity in marine Pseudoalteromonas.</title>
        <authorList>
            <person name="Sonnenschein E.C."/>
            <person name="Bech P.K."/>
        </authorList>
    </citation>
    <scope>NUCLEOTIDE SEQUENCE [LARGE SCALE GENOMIC DNA]</scope>
    <source>
        <strain evidence="5">S3790</strain>
        <strain evidence="3 4">S3895</strain>
    </source>
</reference>
<dbReference type="AlphaFoldDB" id="A0A5S3VAD0"/>
<keyword evidence="1" id="KW-0732">Signal</keyword>
<reference evidence="2" key="3">
    <citation type="submission" date="2019-09" db="EMBL/GenBank/DDBJ databases">
        <title>Co-occurence of chitin degradation, pigmentation and bioactivity in marine Pseudoalteromonas.</title>
        <authorList>
            <person name="Sonnenschein E.C."/>
            <person name="Bech P.K."/>
        </authorList>
    </citation>
    <scope>NUCLEOTIDE SEQUENCE</scope>
    <source>
        <strain evidence="2">S3790</strain>
    </source>
</reference>
<evidence type="ECO:0000313" key="3">
    <source>
        <dbReference type="EMBL" id="TMO78958.1"/>
    </source>
</evidence>
<gene>
    <name evidence="2" type="ORF">CWC19_08085</name>
    <name evidence="3" type="ORF">CWC20_00695</name>
</gene>
<evidence type="ECO:0000313" key="5">
    <source>
        <dbReference type="Proteomes" id="UP000307217"/>
    </source>
</evidence>
<proteinExistence type="predicted"/>
<dbReference type="OrthoDB" id="6397557at2"/>
<evidence type="ECO:0000313" key="4">
    <source>
        <dbReference type="Proteomes" id="UP000307164"/>
    </source>
</evidence>
<evidence type="ECO:0000256" key="1">
    <source>
        <dbReference type="SAM" id="SignalP"/>
    </source>
</evidence>
<keyword evidence="4" id="KW-1185">Reference proteome</keyword>
<feature type="chain" id="PRO_5024299296" description="DUF2884 domain-containing protein" evidence="1">
    <location>
        <begin position="19"/>
        <end position="262"/>
    </location>
</feature>
<dbReference type="RefSeq" id="WP_138591406.1">
    <property type="nucleotide sequence ID" value="NZ_PNBW01000005.1"/>
</dbReference>
<dbReference type="Proteomes" id="UP000307164">
    <property type="component" value="Unassembled WGS sequence"/>
</dbReference>
<accession>A0A5S3VAD0</accession>
<dbReference type="EMBL" id="PNBX01000030">
    <property type="protein sequence ID" value="TMO68717.1"/>
    <property type="molecule type" value="Genomic_DNA"/>
</dbReference>
<dbReference type="InterPro" id="IPR021307">
    <property type="entry name" value="DUF2884"/>
</dbReference>
<reference evidence="4 5" key="1">
    <citation type="submission" date="2018-01" db="EMBL/GenBank/DDBJ databases">
        <authorList>
            <person name="Paulsen S."/>
            <person name="Gram L.K."/>
        </authorList>
    </citation>
    <scope>NUCLEOTIDE SEQUENCE [LARGE SCALE GENOMIC DNA]</scope>
    <source>
        <strain evidence="2 5">S3790</strain>
        <strain evidence="3 4">S3895</strain>
    </source>
</reference>
<dbReference type="Proteomes" id="UP000307217">
    <property type="component" value="Unassembled WGS sequence"/>
</dbReference>
<comment type="caution">
    <text evidence="2">The sequence shown here is derived from an EMBL/GenBank/DDBJ whole genome shotgun (WGS) entry which is preliminary data.</text>
</comment>